<feature type="transmembrane region" description="Helical" evidence="1">
    <location>
        <begin position="46"/>
        <end position="63"/>
    </location>
</feature>
<evidence type="ECO:0000256" key="1">
    <source>
        <dbReference type="SAM" id="Phobius"/>
    </source>
</evidence>
<gene>
    <name evidence="2" type="ordered locus">Shel_04010</name>
</gene>
<evidence type="ECO:0000313" key="3">
    <source>
        <dbReference type="Proteomes" id="UP000002026"/>
    </source>
</evidence>
<keyword evidence="1" id="KW-1133">Transmembrane helix</keyword>
<name>C7N2F6_SLAHD</name>
<evidence type="ECO:0000313" key="2">
    <source>
        <dbReference type="EMBL" id="ACV21462.1"/>
    </source>
</evidence>
<dbReference type="KEGG" id="shi:Shel_04010"/>
<dbReference type="STRING" id="471855.Shel_04010"/>
<reference evidence="2 3" key="1">
    <citation type="journal article" date="2009" name="Stand. Genomic Sci.">
        <title>Complete genome sequence of Slackia heliotrinireducens type strain (RHS 1).</title>
        <authorList>
            <person name="Pukall R."/>
            <person name="Lapidus A."/>
            <person name="Nolan M."/>
            <person name="Copeland A."/>
            <person name="Glavina Del Rio T."/>
            <person name="Lucas S."/>
            <person name="Chen F."/>
            <person name="Tice H."/>
            <person name="Cheng J.F."/>
            <person name="Chertkov O."/>
            <person name="Bruce D."/>
            <person name="Goodwin L."/>
            <person name="Kuske C."/>
            <person name="Brettin T."/>
            <person name="Detter J.C."/>
            <person name="Han C."/>
            <person name="Pitluck S."/>
            <person name="Pati A."/>
            <person name="Mavrommatis K."/>
            <person name="Ivanova N."/>
            <person name="Ovchinnikova G."/>
            <person name="Chen A."/>
            <person name="Palaniappan K."/>
            <person name="Schneider S."/>
            <person name="Rohde M."/>
            <person name="Chain P."/>
            <person name="D'haeseleer P."/>
            <person name="Goker M."/>
            <person name="Bristow J."/>
            <person name="Eisen J.A."/>
            <person name="Markowitz V."/>
            <person name="Kyrpides N.C."/>
            <person name="Klenk H.P."/>
            <person name="Hugenholtz P."/>
        </authorList>
    </citation>
    <scope>NUCLEOTIDE SEQUENCE [LARGE SCALE GENOMIC DNA]</scope>
    <source>
        <strain evidence="3">ATCC 29202 / DSM 20476 / NCTC 11029 / RHS 1</strain>
    </source>
</reference>
<dbReference type="AlphaFoldDB" id="C7N2F6"/>
<keyword evidence="1" id="KW-0812">Transmembrane</keyword>
<keyword evidence="1" id="KW-0472">Membrane</keyword>
<proteinExistence type="predicted"/>
<organism evidence="2 3">
    <name type="scientific">Slackia heliotrinireducens (strain ATCC 29202 / DSM 20476 / NCTC 11029 / RHS 1)</name>
    <name type="common">Peptococcus heliotrinreducens</name>
    <dbReference type="NCBI Taxonomy" id="471855"/>
    <lineage>
        <taxon>Bacteria</taxon>
        <taxon>Bacillati</taxon>
        <taxon>Actinomycetota</taxon>
        <taxon>Coriobacteriia</taxon>
        <taxon>Eggerthellales</taxon>
        <taxon>Eggerthellaceae</taxon>
        <taxon>Slackia</taxon>
    </lineage>
</organism>
<dbReference type="HOGENOM" id="CLU_1007962_0_0_11"/>
<feature type="transmembrane region" description="Helical" evidence="1">
    <location>
        <begin position="69"/>
        <end position="89"/>
    </location>
</feature>
<sequence>MGNERGVRAGIRQKWEDKATAECAEISRKLSDDSFRARKGRAQKEEGPGCFASVVGAVVGFFAPSMIGLHPGICLVGLIVGAIAGGFLYDSGVDSTNDGIEKNVKRLESEAEQKRIAARDRCSREADREIAAYDARVAKCIEKAKANSSYLGRMADFLVQEFDKQLQARQWIAGNADRDVVVDFGFEVTRTELRIFDGENWHSNVYTFHRERYTALNSSEECEAMAQVLSKVFAAKLKPKYKSQHATLKIIDQLDGMVKRRFTMPNKNFVSGTNIF</sequence>
<protein>
    <submittedName>
        <fullName evidence="2">Uncharacterized protein</fullName>
    </submittedName>
</protein>
<dbReference type="Proteomes" id="UP000002026">
    <property type="component" value="Chromosome"/>
</dbReference>
<keyword evidence="3" id="KW-1185">Reference proteome</keyword>
<dbReference type="RefSeq" id="WP_012797569.1">
    <property type="nucleotide sequence ID" value="NC_013165.1"/>
</dbReference>
<dbReference type="EMBL" id="CP001684">
    <property type="protein sequence ID" value="ACV21462.1"/>
    <property type="molecule type" value="Genomic_DNA"/>
</dbReference>
<accession>C7N2F6</accession>